<protein>
    <submittedName>
        <fullName evidence="2">Uncharacterized protein</fullName>
    </submittedName>
</protein>
<feature type="compositionally biased region" description="Polar residues" evidence="1">
    <location>
        <begin position="355"/>
        <end position="366"/>
    </location>
</feature>
<sequence length="588" mass="64807">MGPLPSPRLPGVMLLRAEATGPEYARWKREIKSAFTAKGTWGHCDGSIPMPMPGAGPNFFSPVSQPDMQTTLLEDRKAWVKKDREVKLDIFLSVSDDIKLEVFEVGPPLPPSAMNAKEMLEALDEHYDGFKFEDYHHVFCHFLNLHIDQYTNIEEFNAEFQATLEDLLDHGHPLSNMQACSAYFSKLRCTQNPWVAKQIKAWDSLEQEPQLAYVMQKSPPWSIIRPLTMSTKAASTHKSVPASIPEEPLMDTPPHSDGEDTPSEHSVSTISSSKPSHSRDSSNATQRSQEITIHASYEDLTELQLQAFPEVPIGIPALNHIPKRVSSISKLSLHSLPPVNRPLPPIPANAERSRSVSPHATPSISRPKTAKPPSRLPSPTTSLPGLEQTHPALRSPLPRTDSLPMIEPTVTPEQLEPHPVRARTPTPPPAQYTAPELQADVPSAHIAAVMRAFTPSPPPTITLLAPSLSDNRPTSSRSAIVPQTQDTYSNWSQTRPLLRIDSETSSVLSLPLQGVTRSATPEFADTTISEGATPPRKAPSKIELARMKFEGRGAGGLFVPSEEEKKARKRSWSIKARLSARHGIKEII</sequence>
<feature type="region of interest" description="Disordered" evidence="1">
    <location>
        <begin position="335"/>
        <end position="433"/>
    </location>
</feature>
<feature type="region of interest" description="Disordered" evidence="1">
    <location>
        <begin position="234"/>
        <end position="288"/>
    </location>
</feature>
<proteinExistence type="predicted"/>
<dbReference type="EMBL" id="JAKJXO020000011">
    <property type="protein sequence ID" value="KAL1598893.1"/>
    <property type="molecule type" value="Genomic_DNA"/>
</dbReference>
<comment type="caution">
    <text evidence="2">The sequence shown here is derived from an EMBL/GenBank/DDBJ whole genome shotgun (WGS) entry which is preliminary data.</text>
</comment>
<evidence type="ECO:0000256" key="1">
    <source>
        <dbReference type="SAM" id="MobiDB-lite"/>
    </source>
</evidence>
<gene>
    <name evidence="2" type="ORF">SLS60_008036</name>
</gene>
<name>A0ABR3R3Q4_9PLEO</name>
<accession>A0ABR3R3Q4</accession>
<keyword evidence="3" id="KW-1185">Reference proteome</keyword>
<organism evidence="2 3">
    <name type="scientific">Paraconiothyrium brasiliense</name>
    <dbReference type="NCBI Taxonomy" id="300254"/>
    <lineage>
        <taxon>Eukaryota</taxon>
        <taxon>Fungi</taxon>
        <taxon>Dikarya</taxon>
        <taxon>Ascomycota</taxon>
        <taxon>Pezizomycotina</taxon>
        <taxon>Dothideomycetes</taxon>
        <taxon>Pleosporomycetidae</taxon>
        <taxon>Pleosporales</taxon>
        <taxon>Massarineae</taxon>
        <taxon>Didymosphaeriaceae</taxon>
        <taxon>Paraconiothyrium</taxon>
    </lineage>
</organism>
<evidence type="ECO:0000313" key="3">
    <source>
        <dbReference type="Proteomes" id="UP001521785"/>
    </source>
</evidence>
<evidence type="ECO:0000313" key="2">
    <source>
        <dbReference type="EMBL" id="KAL1598893.1"/>
    </source>
</evidence>
<reference evidence="2 3" key="1">
    <citation type="submission" date="2024-02" db="EMBL/GenBank/DDBJ databases">
        <title>De novo assembly and annotation of 12 fungi associated with fruit tree decline syndrome in Ontario, Canada.</title>
        <authorList>
            <person name="Sulman M."/>
            <person name="Ellouze W."/>
            <person name="Ilyukhin E."/>
        </authorList>
    </citation>
    <scope>NUCLEOTIDE SEQUENCE [LARGE SCALE GENOMIC DNA]</scope>
    <source>
        <strain evidence="2 3">M42-189</strain>
    </source>
</reference>
<dbReference type="Proteomes" id="UP001521785">
    <property type="component" value="Unassembled WGS sequence"/>
</dbReference>